<comment type="pathway">
    <text evidence="3 14">Porphyrin-containing compound metabolism; protoporphyrin-IX biosynthesis; coproporphyrinogen-III from 5-aminolevulinate: step 4/4.</text>
</comment>
<evidence type="ECO:0000256" key="13">
    <source>
        <dbReference type="ARBA" id="ARBA00048411"/>
    </source>
</evidence>
<evidence type="ECO:0000256" key="7">
    <source>
        <dbReference type="ARBA" id="ARBA00014308"/>
    </source>
</evidence>
<evidence type="ECO:0000256" key="12">
    <source>
        <dbReference type="ARBA" id="ARBA00023244"/>
    </source>
</evidence>
<dbReference type="InterPro" id="IPR000257">
    <property type="entry name" value="Uroporphyrinogen_deCOase"/>
</dbReference>
<comment type="catalytic activity">
    <reaction evidence="13">
        <text>uroporphyrinogen III + 4 H(+) = coproporphyrinogen III + 4 CO2</text>
        <dbReference type="Rhea" id="RHEA:19865"/>
        <dbReference type="ChEBI" id="CHEBI:15378"/>
        <dbReference type="ChEBI" id="CHEBI:16526"/>
        <dbReference type="ChEBI" id="CHEBI:57308"/>
        <dbReference type="ChEBI" id="CHEBI:57309"/>
        <dbReference type="EC" id="4.1.1.37"/>
    </reaction>
    <physiologicalReaction direction="left-to-right" evidence="13">
        <dbReference type="Rhea" id="RHEA:19866"/>
    </physiologicalReaction>
</comment>
<keyword evidence="12 14" id="KW-0627">Porphyrin biosynthesis</keyword>
<evidence type="ECO:0000259" key="17">
    <source>
        <dbReference type="PROSITE" id="PS00907"/>
    </source>
</evidence>
<dbReference type="AlphaFoldDB" id="A0A8X6G6Q5"/>
<dbReference type="Gene3D" id="3.20.20.210">
    <property type="match status" value="1"/>
</dbReference>
<dbReference type="GO" id="GO:0005829">
    <property type="term" value="C:cytosol"/>
    <property type="evidence" value="ECO:0007669"/>
    <property type="project" value="TreeGrafter"/>
</dbReference>
<dbReference type="Pfam" id="PF01208">
    <property type="entry name" value="URO-D"/>
    <property type="match status" value="1"/>
</dbReference>
<dbReference type="EMBL" id="BMAO01001745">
    <property type="protein sequence ID" value="GFQ75538.1"/>
    <property type="molecule type" value="Genomic_DNA"/>
</dbReference>
<comment type="caution">
    <text evidence="18">The sequence shown here is derived from an EMBL/GenBank/DDBJ whole genome shotgun (WGS) entry which is preliminary data.</text>
</comment>
<dbReference type="NCBIfam" id="TIGR01464">
    <property type="entry name" value="hemE"/>
    <property type="match status" value="1"/>
</dbReference>
<evidence type="ECO:0000256" key="6">
    <source>
        <dbReference type="ARBA" id="ARBA00012288"/>
    </source>
</evidence>
<name>A0A8X6G6Q5_TRICU</name>
<evidence type="ECO:0000259" key="16">
    <source>
        <dbReference type="PROSITE" id="PS00906"/>
    </source>
</evidence>
<evidence type="ECO:0000256" key="4">
    <source>
        <dbReference type="ARBA" id="ARBA00009935"/>
    </source>
</evidence>
<evidence type="ECO:0000256" key="1">
    <source>
        <dbReference type="ARBA" id="ARBA00002448"/>
    </source>
</evidence>
<evidence type="ECO:0000256" key="14">
    <source>
        <dbReference type="RuleBase" id="RU000554"/>
    </source>
</evidence>
<proteinExistence type="inferred from homology"/>
<evidence type="ECO:0000256" key="2">
    <source>
        <dbReference type="ARBA" id="ARBA00004496"/>
    </source>
</evidence>
<dbReference type="FunFam" id="3.20.20.210:FF:000001">
    <property type="entry name" value="Uroporphyrinogen decarboxylase"/>
    <property type="match status" value="1"/>
</dbReference>
<dbReference type="PANTHER" id="PTHR21091">
    <property type="entry name" value="METHYLTETRAHYDROFOLATE:HOMOCYSTEINE METHYLTRANSFERASE RELATED"/>
    <property type="match status" value="1"/>
</dbReference>
<keyword evidence="11 14" id="KW-0456">Lyase</keyword>
<evidence type="ECO:0000256" key="8">
    <source>
        <dbReference type="ARBA" id="ARBA00022490"/>
    </source>
</evidence>
<dbReference type="Proteomes" id="UP000887116">
    <property type="component" value="Unassembled WGS sequence"/>
</dbReference>
<dbReference type="PROSITE" id="PS00906">
    <property type="entry name" value="UROD_1"/>
    <property type="match status" value="1"/>
</dbReference>
<sequence length="368" mass="40920">MGDVDDFPDLKNDLIIRAAWGQPTEKVPVWIMRQAGRYLSEFQEFRKKHSFFEICRTPSFACEVTLQPLRRFDLDAAIIFSDILVIPQALGMEVEMRPGVGPVLPDTLREPSDLTKLTYPCDVQLQLGYVFEAITLTRRTLNGKVPLIGFAGAPWTLMGYMVEGGGSKTMSLSKGWLYKWPEESHKLLKILTDVIVEYLVGQIKAGAQLLQIFESNAEYLGPKQFSTFALPYLKEIKLCVNQRAQEQNLPKIPMILFAKGSCSVLSAIASVGYEVISVDWTIKPETARKTVSSNTSLQGNLDPCALKANPAEIESMVEEMVHNFGTQKYIANLGHGIYPDISPDSVAIFVKSVHEVSEKLNKNSGSPA</sequence>
<comment type="function">
    <text evidence="1">Catalyzes the decarboxylation of four acetate groups of uroporphyrinogen-III to yield coproporphyrinogen-III.</text>
</comment>
<comment type="subcellular location">
    <subcellularLocation>
        <location evidence="2">Cytoplasm</location>
    </subcellularLocation>
</comment>
<dbReference type="HAMAP" id="MF_00218">
    <property type="entry name" value="URO_D"/>
    <property type="match status" value="1"/>
</dbReference>
<dbReference type="GO" id="GO:0004853">
    <property type="term" value="F:uroporphyrinogen decarboxylase activity"/>
    <property type="evidence" value="ECO:0007669"/>
    <property type="project" value="UniProtKB-EC"/>
</dbReference>
<keyword evidence="19" id="KW-1185">Reference proteome</keyword>
<gene>
    <name evidence="18" type="primary">UROD</name>
    <name evidence="18" type="ORF">TNCT_152871</name>
</gene>
<evidence type="ECO:0000256" key="5">
    <source>
        <dbReference type="ARBA" id="ARBA00011738"/>
    </source>
</evidence>
<dbReference type="PANTHER" id="PTHR21091:SF169">
    <property type="entry name" value="UROPORPHYRINOGEN DECARBOXYLASE"/>
    <property type="match status" value="1"/>
</dbReference>
<keyword evidence="8" id="KW-0963">Cytoplasm</keyword>
<keyword evidence="10" id="KW-0350">Heme biosynthesis</keyword>
<reference evidence="18" key="1">
    <citation type="submission" date="2020-07" db="EMBL/GenBank/DDBJ databases">
        <title>Multicomponent nature underlies the extraordinary mechanical properties of spider dragline silk.</title>
        <authorList>
            <person name="Kono N."/>
            <person name="Nakamura H."/>
            <person name="Mori M."/>
            <person name="Yoshida Y."/>
            <person name="Ohtoshi R."/>
            <person name="Malay A.D."/>
            <person name="Moran D.A.P."/>
            <person name="Tomita M."/>
            <person name="Numata K."/>
            <person name="Arakawa K."/>
        </authorList>
    </citation>
    <scope>NUCLEOTIDE SEQUENCE</scope>
</reference>
<comment type="similarity">
    <text evidence="4 15">Belongs to the uroporphyrinogen decarboxylase family.</text>
</comment>
<dbReference type="InterPro" id="IPR006361">
    <property type="entry name" value="Uroporphyrinogen_deCO2ase_HemE"/>
</dbReference>
<evidence type="ECO:0000313" key="19">
    <source>
        <dbReference type="Proteomes" id="UP000887116"/>
    </source>
</evidence>
<feature type="domain" description="Uroporphyrinogen decarboxylase (URO-D)" evidence="16">
    <location>
        <begin position="28"/>
        <end position="37"/>
    </location>
</feature>
<comment type="subunit">
    <text evidence="5">Homodimer.</text>
</comment>
<protein>
    <recommendedName>
        <fullName evidence="7 14">Uroporphyrinogen decarboxylase</fullName>
        <ecNumber evidence="6 14">4.1.1.37</ecNumber>
    </recommendedName>
</protein>
<dbReference type="SUPFAM" id="SSF51726">
    <property type="entry name" value="UROD/MetE-like"/>
    <property type="match status" value="1"/>
</dbReference>
<organism evidence="18 19">
    <name type="scientific">Trichonephila clavata</name>
    <name type="common">Joro spider</name>
    <name type="synonym">Nephila clavata</name>
    <dbReference type="NCBI Taxonomy" id="2740835"/>
    <lineage>
        <taxon>Eukaryota</taxon>
        <taxon>Metazoa</taxon>
        <taxon>Ecdysozoa</taxon>
        <taxon>Arthropoda</taxon>
        <taxon>Chelicerata</taxon>
        <taxon>Arachnida</taxon>
        <taxon>Araneae</taxon>
        <taxon>Araneomorphae</taxon>
        <taxon>Entelegynae</taxon>
        <taxon>Araneoidea</taxon>
        <taxon>Nephilidae</taxon>
        <taxon>Trichonephila</taxon>
    </lineage>
</organism>
<evidence type="ECO:0000256" key="15">
    <source>
        <dbReference type="RuleBase" id="RU004169"/>
    </source>
</evidence>
<keyword evidence="9 14" id="KW-0210">Decarboxylase</keyword>
<accession>A0A8X6G6Q5</accession>
<feature type="domain" description="Uroporphyrinogen decarboxylase (URO-D)" evidence="17">
    <location>
        <begin position="148"/>
        <end position="164"/>
    </location>
</feature>
<dbReference type="CDD" id="cd00717">
    <property type="entry name" value="URO-D"/>
    <property type="match status" value="1"/>
</dbReference>
<evidence type="ECO:0000256" key="10">
    <source>
        <dbReference type="ARBA" id="ARBA00023133"/>
    </source>
</evidence>
<dbReference type="GO" id="GO:0006783">
    <property type="term" value="P:heme biosynthetic process"/>
    <property type="evidence" value="ECO:0007669"/>
    <property type="project" value="UniProtKB-KW"/>
</dbReference>
<dbReference type="EC" id="4.1.1.37" evidence="6 14"/>
<dbReference type="OrthoDB" id="339900at2759"/>
<evidence type="ECO:0000256" key="11">
    <source>
        <dbReference type="ARBA" id="ARBA00023239"/>
    </source>
</evidence>
<dbReference type="PROSITE" id="PS00907">
    <property type="entry name" value="UROD_2"/>
    <property type="match status" value="1"/>
</dbReference>
<evidence type="ECO:0000256" key="3">
    <source>
        <dbReference type="ARBA" id="ARBA00004804"/>
    </source>
</evidence>
<evidence type="ECO:0000313" key="18">
    <source>
        <dbReference type="EMBL" id="GFQ75538.1"/>
    </source>
</evidence>
<evidence type="ECO:0000256" key="9">
    <source>
        <dbReference type="ARBA" id="ARBA00022793"/>
    </source>
</evidence>
<dbReference type="InterPro" id="IPR038071">
    <property type="entry name" value="UROD/MetE-like_sf"/>
</dbReference>